<name>A0A1G7AN09_9RHOB</name>
<gene>
    <name evidence="7" type="ORF">SAMN04488567_1026</name>
</gene>
<evidence type="ECO:0000256" key="3">
    <source>
        <dbReference type="ARBA" id="ARBA00022989"/>
    </source>
</evidence>
<dbReference type="RefSeq" id="WP_090109845.1">
    <property type="nucleotide sequence ID" value="NZ_FNAT01000001.1"/>
</dbReference>
<evidence type="ECO:0000313" key="8">
    <source>
        <dbReference type="Proteomes" id="UP000198922"/>
    </source>
</evidence>
<protein>
    <submittedName>
        <fullName evidence="7">Yip1 domain-containing protein</fullName>
    </submittedName>
</protein>
<feature type="transmembrane region" description="Helical" evidence="5">
    <location>
        <begin position="108"/>
        <end position="133"/>
    </location>
</feature>
<organism evidence="7 8">
    <name type="scientific">Limimaricola pyoseonensis</name>
    <dbReference type="NCBI Taxonomy" id="521013"/>
    <lineage>
        <taxon>Bacteria</taxon>
        <taxon>Pseudomonadati</taxon>
        <taxon>Pseudomonadota</taxon>
        <taxon>Alphaproteobacteria</taxon>
        <taxon>Rhodobacterales</taxon>
        <taxon>Paracoccaceae</taxon>
        <taxon>Limimaricola</taxon>
    </lineage>
</organism>
<sequence length="201" mass="20575">MALVADLLRLSLRAPREAGQRVMTLPLSRATVGQGLVLVTCLSVLLTALLQGAMPAVPTDGLPEPDMQGFGLSPFAYAGLLGTSLLLLAFGLSAAGRALGGSGRFDEALAIVVWLEVLAMLLRLIQGVTILVLPPLGGLIGLAGLVYLFWCLVQFTAALHGFSGPGRAVITLFLALIGIGATIALLLALTGIGLQGGLPNV</sequence>
<comment type="subcellular location">
    <subcellularLocation>
        <location evidence="1">Membrane</location>
        <topology evidence="1">Multi-pass membrane protein</topology>
    </subcellularLocation>
</comment>
<dbReference type="AlphaFoldDB" id="A0A1G7AN09"/>
<evidence type="ECO:0000256" key="4">
    <source>
        <dbReference type="ARBA" id="ARBA00023136"/>
    </source>
</evidence>
<evidence type="ECO:0000256" key="5">
    <source>
        <dbReference type="SAM" id="Phobius"/>
    </source>
</evidence>
<dbReference type="STRING" id="521013.SAMN04488567_1026"/>
<dbReference type="EMBL" id="FNAT01000001">
    <property type="protein sequence ID" value="SDE15847.1"/>
    <property type="molecule type" value="Genomic_DNA"/>
</dbReference>
<feature type="transmembrane region" description="Helical" evidence="5">
    <location>
        <begin position="139"/>
        <end position="162"/>
    </location>
</feature>
<feature type="transmembrane region" description="Helical" evidence="5">
    <location>
        <begin position="169"/>
        <end position="194"/>
    </location>
</feature>
<evidence type="ECO:0000313" key="7">
    <source>
        <dbReference type="EMBL" id="SDE15847.1"/>
    </source>
</evidence>
<dbReference type="Pfam" id="PF04893">
    <property type="entry name" value="Yip1"/>
    <property type="match status" value="1"/>
</dbReference>
<feature type="transmembrane region" description="Helical" evidence="5">
    <location>
        <begin position="74"/>
        <end position="96"/>
    </location>
</feature>
<keyword evidence="8" id="KW-1185">Reference proteome</keyword>
<keyword evidence="3 5" id="KW-1133">Transmembrane helix</keyword>
<evidence type="ECO:0000256" key="1">
    <source>
        <dbReference type="ARBA" id="ARBA00004141"/>
    </source>
</evidence>
<keyword evidence="4 5" id="KW-0472">Membrane</keyword>
<evidence type="ECO:0000259" key="6">
    <source>
        <dbReference type="Pfam" id="PF04893"/>
    </source>
</evidence>
<accession>A0A1G7AN09</accession>
<dbReference type="Proteomes" id="UP000198922">
    <property type="component" value="Unassembled WGS sequence"/>
</dbReference>
<proteinExistence type="predicted"/>
<dbReference type="GO" id="GO:0016020">
    <property type="term" value="C:membrane"/>
    <property type="evidence" value="ECO:0007669"/>
    <property type="project" value="UniProtKB-SubCell"/>
</dbReference>
<evidence type="ECO:0000256" key="2">
    <source>
        <dbReference type="ARBA" id="ARBA00022692"/>
    </source>
</evidence>
<dbReference type="OrthoDB" id="7872013at2"/>
<keyword evidence="2 5" id="KW-0812">Transmembrane</keyword>
<feature type="domain" description="Yip1" evidence="6">
    <location>
        <begin position="11"/>
        <end position="184"/>
    </location>
</feature>
<dbReference type="InterPro" id="IPR006977">
    <property type="entry name" value="Yip1_dom"/>
</dbReference>
<feature type="transmembrane region" description="Helical" evidence="5">
    <location>
        <begin position="35"/>
        <end position="54"/>
    </location>
</feature>
<reference evidence="8" key="1">
    <citation type="submission" date="2016-10" db="EMBL/GenBank/DDBJ databases">
        <authorList>
            <person name="Varghese N."/>
            <person name="Submissions S."/>
        </authorList>
    </citation>
    <scope>NUCLEOTIDE SEQUENCE [LARGE SCALE GENOMIC DNA]</scope>
    <source>
        <strain evidence="8">DSM 21424</strain>
    </source>
</reference>